<accession>A0AAE1AF19</accession>
<keyword evidence="8 12" id="KW-0812">Transmembrane</keyword>
<keyword evidence="7" id="KW-0964">Secreted</keyword>
<evidence type="ECO:0000256" key="3">
    <source>
        <dbReference type="ARBA" id="ARBA00004648"/>
    </source>
</evidence>
<evidence type="ECO:0000256" key="5">
    <source>
        <dbReference type="ARBA" id="ARBA00014380"/>
    </source>
</evidence>
<evidence type="ECO:0000313" key="14">
    <source>
        <dbReference type="Proteomes" id="UP001283361"/>
    </source>
</evidence>
<dbReference type="Proteomes" id="UP001283361">
    <property type="component" value="Unassembled WGS sequence"/>
</dbReference>
<evidence type="ECO:0000256" key="1">
    <source>
        <dbReference type="ARBA" id="ARBA00004401"/>
    </source>
</evidence>
<dbReference type="AlphaFoldDB" id="A0AAE1AF19"/>
<evidence type="ECO:0000256" key="2">
    <source>
        <dbReference type="ARBA" id="ARBA00004550"/>
    </source>
</evidence>
<comment type="subcellular location">
    <subcellularLocation>
        <location evidence="1">Cell membrane</location>
        <topology evidence="1">Single-pass type II membrane protein</topology>
    </subcellularLocation>
    <subcellularLocation>
        <location evidence="3">Endoplasmic reticulum membrane</location>
        <topology evidence="3">Single-pass type II membrane protein</topology>
    </subcellularLocation>
    <subcellularLocation>
        <location evidence="2">Secreted</location>
        <location evidence="2">Extracellular exosome</location>
    </subcellularLocation>
</comment>
<dbReference type="PANTHER" id="PTHR32510">
    <property type="entry name" value="TRANSMEMBRANE PROTEIN 98"/>
    <property type="match status" value="1"/>
</dbReference>
<dbReference type="PANTHER" id="PTHR32510:SF3">
    <property type="entry name" value="TRANSMEMBRANE PROTEIN 98"/>
    <property type="match status" value="1"/>
</dbReference>
<feature type="transmembrane region" description="Helical" evidence="12">
    <location>
        <begin position="6"/>
        <end position="28"/>
    </location>
</feature>
<dbReference type="GO" id="GO:0005576">
    <property type="term" value="C:extracellular region"/>
    <property type="evidence" value="ECO:0007669"/>
    <property type="project" value="UniProtKB-SubCell"/>
</dbReference>
<proteinExistence type="inferred from homology"/>
<evidence type="ECO:0000256" key="12">
    <source>
        <dbReference type="SAM" id="Phobius"/>
    </source>
</evidence>
<evidence type="ECO:0000256" key="10">
    <source>
        <dbReference type="ARBA" id="ARBA00022989"/>
    </source>
</evidence>
<comment type="similarity">
    <text evidence="4">Belongs to the TMEM98 family.</text>
</comment>
<sequence>MEWVVIFAIAILVFVFFSGFIILIVFAVKKCGCKKPDLISEQHNKDTRSDAQLIVDASGRNSMHEMGVGVELNDVEILNPRLEELLNNEQWVDEASELVSHCLFILNTCRDLAINSVNLVNEAMNKGRSRPSQSTLKQIETATKRINPRVDDVVDSFSPPLDPKLLEARFTALVLSVSQLVFTTKHACRSSGSLDWIDKQLEEVEKHLQVLRQASTCQDAQLTSGEQQRIHGAVGGVLEINHM</sequence>
<keyword evidence="10 12" id="KW-1133">Transmembrane helix</keyword>
<gene>
    <name evidence="13" type="ORF">RRG08_027582</name>
</gene>
<evidence type="ECO:0000256" key="6">
    <source>
        <dbReference type="ARBA" id="ARBA00022475"/>
    </source>
</evidence>
<keyword evidence="6" id="KW-1003">Cell membrane</keyword>
<reference evidence="13" key="1">
    <citation type="journal article" date="2023" name="G3 (Bethesda)">
        <title>A reference genome for the long-term kleptoplast-retaining sea slug Elysia crispata morphotype clarki.</title>
        <authorList>
            <person name="Eastman K.E."/>
            <person name="Pendleton A.L."/>
            <person name="Shaikh M.A."/>
            <person name="Suttiyut T."/>
            <person name="Ogas R."/>
            <person name="Tomko P."/>
            <person name="Gavelis G."/>
            <person name="Widhalm J.R."/>
            <person name="Wisecaver J.H."/>
        </authorList>
    </citation>
    <scope>NUCLEOTIDE SEQUENCE</scope>
    <source>
        <strain evidence="13">ECLA1</strain>
    </source>
</reference>
<comment type="caution">
    <text evidence="13">The sequence shown here is derived from an EMBL/GenBank/DDBJ whole genome shotgun (WGS) entry which is preliminary data.</text>
</comment>
<evidence type="ECO:0000256" key="4">
    <source>
        <dbReference type="ARBA" id="ARBA00011024"/>
    </source>
</evidence>
<evidence type="ECO:0000256" key="9">
    <source>
        <dbReference type="ARBA" id="ARBA00022824"/>
    </source>
</evidence>
<keyword evidence="14" id="KW-1185">Reference proteome</keyword>
<dbReference type="Gene3D" id="1.20.1410.10">
    <property type="entry name" value="I/LWEQ domain"/>
    <property type="match status" value="1"/>
</dbReference>
<keyword evidence="11 12" id="KW-0472">Membrane</keyword>
<dbReference type="GO" id="GO:0005789">
    <property type="term" value="C:endoplasmic reticulum membrane"/>
    <property type="evidence" value="ECO:0007669"/>
    <property type="project" value="UniProtKB-SubCell"/>
</dbReference>
<dbReference type="InterPro" id="IPR029668">
    <property type="entry name" value="TMEM98"/>
</dbReference>
<organism evidence="13 14">
    <name type="scientific">Elysia crispata</name>
    <name type="common">lettuce slug</name>
    <dbReference type="NCBI Taxonomy" id="231223"/>
    <lineage>
        <taxon>Eukaryota</taxon>
        <taxon>Metazoa</taxon>
        <taxon>Spiralia</taxon>
        <taxon>Lophotrochozoa</taxon>
        <taxon>Mollusca</taxon>
        <taxon>Gastropoda</taxon>
        <taxon>Heterobranchia</taxon>
        <taxon>Euthyneura</taxon>
        <taxon>Panpulmonata</taxon>
        <taxon>Sacoglossa</taxon>
        <taxon>Placobranchoidea</taxon>
        <taxon>Plakobranchidae</taxon>
        <taxon>Elysia</taxon>
    </lineage>
</organism>
<keyword evidence="9" id="KW-0256">Endoplasmic reticulum</keyword>
<name>A0AAE1AF19_9GAST</name>
<dbReference type="GO" id="GO:0005886">
    <property type="term" value="C:plasma membrane"/>
    <property type="evidence" value="ECO:0007669"/>
    <property type="project" value="UniProtKB-SubCell"/>
</dbReference>
<evidence type="ECO:0000256" key="11">
    <source>
        <dbReference type="ARBA" id="ARBA00023136"/>
    </source>
</evidence>
<evidence type="ECO:0000256" key="7">
    <source>
        <dbReference type="ARBA" id="ARBA00022525"/>
    </source>
</evidence>
<protein>
    <recommendedName>
        <fullName evidence="5">Transmembrane protein 98</fullName>
    </recommendedName>
</protein>
<evidence type="ECO:0000256" key="8">
    <source>
        <dbReference type="ARBA" id="ARBA00022692"/>
    </source>
</evidence>
<dbReference type="EMBL" id="JAWDGP010001951">
    <property type="protein sequence ID" value="KAK3786624.1"/>
    <property type="molecule type" value="Genomic_DNA"/>
</dbReference>
<evidence type="ECO:0000313" key="13">
    <source>
        <dbReference type="EMBL" id="KAK3786624.1"/>
    </source>
</evidence>